<comment type="similarity">
    <text evidence="1">Belongs to the UPF0749 family.</text>
</comment>
<keyword evidence="2" id="KW-0175">Coiled coil</keyword>
<accession>A0A511Z282</accession>
<dbReference type="AlphaFoldDB" id="A0A511Z282"/>
<comment type="caution">
    <text evidence="4">The sequence shown here is derived from an EMBL/GenBank/DDBJ whole genome shotgun (WGS) entry which is preliminary data.</text>
</comment>
<dbReference type="InterPro" id="IPR010273">
    <property type="entry name" value="DUF881"/>
</dbReference>
<keyword evidence="5" id="KW-1185">Reference proteome</keyword>
<dbReference type="Proteomes" id="UP000321484">
    <property type="component" value="Unassembled WGS sequence"/>
</dbReference>
<dbReference type="Pfam" id="PF05949">
    <property type="entry name" value="DUF881"/>
    <property type="match status" value="1"/>
</dbReference>
<evidence type="ECO:0008006" key="6">
    <source>
        <dbReference type="Google" id="ProtNLM"/>
    </source>
</evidence>
<feature type="transmembrane region" description="Helical" evidence="3">
    <location>
        <begin position="12"/>
        <end position="31"/>
    </location>
</feature>
<dbReference type="PANTHER" id="PTHR37313">
    <property type="entry name" value="UPF0749 PROTEIN RV1825"/>
    <property type="match status" value="1"/>
</dbReference>
<protein>
    <recommendedName>
        <fullName evidence="6">DUF881 domain-containing protein</fullName>
    </recommendedName>
</protein>
<organism evidence="4 5">
    <name type="scientific">Actinotalea fermentans</name>
    <dbReference type="NCBI Taxonomy" id="43671"/>
    <lineage>
        <taxon>Bacteria</taxon>
        <taxon>Bacillati</taxon>
        <taxon>Actinomycetota</taxon>
        <taxon>Actinomycetes</taxon>
        <taxon>Micrococcales</taxon>
        <taxon>Cellulomonadaceae</taxon>
        <taxon>Actinotalea</taxon>
    </lineage>
</organism>
<sequence length="253" mass="26886">MPERRLRARGHGWGSLGVAAVLALSMVLFAANARLAGGVDARQPQDLAGLLDAEEGRVAELQEEVDELLAEVDALTAVRPVDLPEQDAATLELTAVAAGRVAVTGPGVVVRLWDAEPARNLPSWVTNDDLVVHQQDLEAVINALWAGGAEAMTLQGERVIATSAFRCVGNVLRLHGRLYSPPYEVQAIGDPDALLEALDDSTTVQVYLDYADRLGLGWSADDAESLTLPAYAGEPTLNHARVPDDVDVLGDEA</sequence>
<dbReference type="GO" id="GO:0005886">
    <property type="term" value="C:plasma membrane"/>
    <property type="evidence" value="ECO:0007669"/>
    <property type="project" value="TreeGrafter"/>
</dbReference>
<evidence type="ECO:0000313" key="5">
    <source>
        <dbReference type="Proteomes" id="UP000321484"/>
    </source>
</evidence>
<proteinExistence type="inferred from homology"/>
<feature type="coiled-coil region" evidence="2">
    <location>
        <begin position="51"/>
        <end position="78"/>
    </location>
</feature>
<reference evidence="4 5" key="1">
    <citation type="submission" date="2019-07" db="EMBL/GenBank/DDBJ databases">
        <title>Whole genome shotgun sequence of Actinotalea fermentans NBRC 105374.</title>
        <authorList>
            <person name="Hosoyama A."/>
            <person name="Uohara A."/>
            <person name="Ohji S."/>
            <person name="Ichikawa N."/>
        </authorList>
    </citation>
    <scope>NUCLEOTIDE SEQUENCE [LARGE SCALE GENOMIC DNA]</scope>
    <source>
        <strain evidence="4 5">NBRC 105374</strain>
    </source>
</reference>
<keyword evidence="3" id="KW-1133">Transmembrane helix</keyword>
<keyword evidence="3" id="KW-0812">Transmembrane</keyword>
<dbReference type="OrthoDB" id="3214641at2"/>
<evidence type="ECO:0000313" key="4">
    <source>
        <dbReference type="EMBL" id="GEN81506.1"/>
    </source>
</evidence>
<keyword evidence="3" id="KW-0472">Membrane</keyword>
<dbReference type="PANTHER" id="PTHR37313:SF4">
    <property type="entry name" value="CONSERVED MEMBRANE PROTEIN-RELATED"/>
    <property type="match status" value="1"/>
</dbReference>
<gene>
    <name evidence="4" type="ORF">AFE02nite_32400</name>
</gene>
<dbReference type="RefSeq" id="WP_034247246.1">
    <property type="nucleotide sequence ID" value="NZ_BJYK01000013.1"/>
</dbReference>
<evidence type="ECO:0000256" key="2">
    <source>
        <dbReference type="SAM" id="Coils"/>
    </source>
</evidence>
<evidence type="ECO:0000256" key="3">
    <source>
        <dbReference type="SAM" id="Phobius"/>
    </source>
</evidence>
<name>A0A511Z282_9CELL</name>
<dbReference type="Gene3D" id="3.30.70.1880">
    <property type="entry name" value="Protein of unknown function DUF881"/>
    <property type="match status" value="1"/>
</dbReference>
<dbReference type="EMBL" id="BJYK01000013">
    <property type="protein sequence ID" value="GEN81506.1"/>
    <property type="molecule type" value="Genomic_DNA"/>
</dbReference>
<evidence type="ECO:0000256" key="1">
    <source>
        <dbReference type="ARBA" id="ARBA00009108"/>
    </source>
</evidence>